<feature type="coiled-coil region" evidence="3">
    <location>
        <begin position="491"/>
        <end position="596"/>
    </location>
</feature>
<gene>
    <name evidence="6" type="ORF">LRAMOSA05851</name>
</gene>
<keyword evidence="2" id="KW-0963">Cytoplasm</keyword>
<feature type="domain" description="Centrosomin N-terminal motif 1" evidence="5">
    <location>
        <begin position="140"/>
        <end position="212"/>
    </location>
</feature>
<keyword evidence="3" id="KW-0175">Coiled coil</keyword>
<organism evidence="6">
    <name type="scientific">Lichtheimia ramosa</name>
    <dbReference type="NCBI Taxonomy" id="688394"/>
    <lineage>
        <taxon>Eukaryota</taxon>
        <taxon>Fungi</taxon>
        <taxon>Fungi incertae sedis</taxon>
        <taxon>Mucoromycota</taxon>
        <taxon>Mucoromycotina</taxon>
        <taxon>Mucoromycetes</taxon>
        <taxon>Mucorales</taxon>
        <taxon>Lichtheimiaceae</taxon>
        <taxon>Lichtheimia</taxon>
    </lineage>
</organism>
<evidence type="ECO:0000313" key="6">
    <source>
        <dbReference type="EMBL" id="CDS13677.1"/>
    </source>
</evidence>
<dbReference type="GO" id="GO:0097431">
    <property type="term" value="C:mitotic spindle pole"/>
    <property type="evidence" value="ECO:0007669"/>
    <property type="project" value="TreeGrafter"/>
</dbReference>
<dbReference type="GO" id="GO:0000132">
    <property type="term" value="P:establishment of mitotic spindle orientation"/>
    <property type="evidence" value="ECO:0007669"/>
    <property type="project" value="TreeGrafter"/>
</dbReference>
<evidence type="ECO:0000256" key="2">
    <source>
        <dbReference type="ARBA" id="ARBA00022490"/>
    </source>
</evidence>
<dbReference type="GO" id="GO:0035371">
    <property type="term" value="C:microtubule plus-end"/>
    <property type="evidence" value="ECO:0007669"/>
    <property type="project" value="TreeGrafter"/>
</dbReference>
<dbReference type="GO" id="GO:0001578">
    <property type="term" value="P:microtubule bundle formation"/>
    <property type="evidence" value="ECO:0007669"/>
    <property type="project" value="TreeGrafter"/>
</dbReference>
<name>A0A077X3V2_9FUNG</name>
<dbReference type="PANTHER" id="PTHR46930">
    <property type="entry name" value="CDK5 REGULATORY SUBUNIT-ASSOCIATED PROTEIN 2"/>
    <property type="match status" value="1"/>
</dbReference>
<dbReference type="EMBL" id="LK023385">
    <property type="protein sequence ID" value="CDS13677.1"/>
    <property type="molecule type" value="Genomic_DNA"/>
</dbReference>
<evidence type="ECO:0000256" key="4">
    <source>
        <dbReference type="SAM" id="MobiDB-lite"/>
    </source>
</evidence>
<dbReference type="GO" id="GO:0008017">
    <property type="term" value="F:microtubule binding"/>
    <property type="evidence" value="ECO:0007669"/>
    <property type="project" value="TreeGrafter"/>
</dbReference>
<protein>
    <recommendedName>
        <fullName evidence="5">Centrosomin N-terminal motif 1 domain-containing protein</fullName>
    </recommendedName>
</protein>
<dbReference type="GO" id="GO:0043015">
    <property type="term" value="F:gamma-tubulin binding"/>
    <property type="evidence" value="ECO:0007669"/>
    <property type="project" value="TreeGrafter"/>
</dbReference>
<dbReference type="GO" id="GO:0005815">
    <property type="term" value="C:microtubule organizing center"/>
    <property type="evidence" value="ECO:0007669"/>
    <property type="project" value="InterPro"/>
</dbReference>
<dbReference type="InterPro" id="IPR042791">
    <property type="entry name" value="CDK5RAP2"/>
</dbReference>
<feature type="compositionally biased region" description="Polar residues" evidence="4">
    <location>
        <begin position="41"/>
        <end position="56"/>
    </location>
</feature>
<dbReference type="PANTHER" id="PTHR46930:SF1">
    <property type="entry name" value="CDK5 REGULATORY SUBUNIT-ASSOCIATED PROTEIN 2"/>
    <property type="match status" value="1"/>
</dbReference>
<reference evidence="6" key="1">
    <citation type="journal article" date="2014" name="Genome Announc.">
        <title>De novo whole-genome sequence and genome annotation of Lichtheimia ramosa.</title>
        <authorList>
            <person name="Linde J."/>
            <person name="Schwartze V."/>
            <person name="Binder U."/>
            <person name="Lass-Florl C."/>
            <person name="Voigt K."/>
            <person name="Horn F."/>
        </authorList>
    </citation>
    <scope>NUCLEOTIDE SEQUENCE</scope>
    <source>
        <strain evidence="6">JMRC FSU:6197</strain>
    </source>
</reference>
<dbReference type="Pfam" id="PF07989">
    <property type="entry name" value="Cnn_1N"/>
    <property type="match status" value="1"/>
</dbReference>
<dbReference type="InterPro" id="IPR012943">
    <property type="entry name" value="Cnn_1N"/>
</dbReference>
<feature type="compositionally biased region" description="Polar residues" evidence="4">
    <location>
        <begin position="326"/>
        <end position="337"/>
    </location>
</feature>
<evidence type="ECO:0000256" key="3">
    <source>
        <dbReference type="SAM" id="Coils"/>
    </source>
</evidence>
<feature type="coiled-coil region" evidence="3">
    <location>
        <begin position="433"/>
        <end position="460"/>
    </location>
</feature>
<dbReference type="GO" id="GO:0005737">
    <property type="term" value="C:cytoplasm"/>
    <property type="evidence" value="ECO:0007669"/>
    <property type="project" value="UniProtKB-SubCell"/>
</dbReference>
<evidence type="ECO:0000259" key="5">
    <source>
        <dbReference type="Pfam" id="PF07989"/>
    </source>
</evidence>
<feature type="compositionally biased region" description="Low complexity" evidence="4">
    <location>
        <begin position="270"/>
        <end position="286"/>
    </location>
</feature>
<accession>A0A077X3V2</accession>
<feature type="region of interest" description="Disordered" evidence="4">
    <location>
        <begin position="266"/>
        <end position="342"/>
    </location>
</feature>
<feature type="region of interest" description="Disordered" evidence="4">
    <location>
        <begin position="1"/>
        <end position="63"/>
    </location>
</feature>
<feature type="coiled-coil region" evidence="3">
    <location>
        <begin position="351"/>
        <end position="403"/>
    </location>
</feature>
<comment type="subcellular location">
    <subcellularLocation>
        <location evidence="1">Cytoplasm</location>
    </subcellularLocation>
</comment>
<feature type="coiled-coil region" evidence="3">
    <location>
        <begin position="647"/>
        <end position="774"/>
    </location>
</feature>
<feature type="compositionally biased region" description="Polar residues" evidence="4">
    <location>
        <begin position="287"/>
        <end position="299"/>
    </location>
</feature>
<dbReference type="GO" id="GO:0090266">
    <property type="term" value="P:regulation of mitotic cell cycle spindle assembly checkpoint"/>
    <property type="evidence" value="ECO:0007669"/>
    <property type="project" value="TreeGrafter"/>
</dbReference>
<feature type="coiled-coil region" evidence="3">
    <location>
        <begin position="191"/>
        <end position="218"/>
    </location>
</feature>
<dbReference type="OrthoDB" id="10255000at2759"/>
<sequence>MAHQKRHERSSATPLRSEKDIQQPSHSPFHHGRPLDKANLTADTSTSVQPPLTRSGSPLVDQLDIATSTPRTEYTSEEQQQTSFFNDHSSLFDQVSRIECQFDQLSLMGDNATFSDQVVQYQNKEANRSAKSKGLSTSSSLKEQEKTIDILKKENFGLKLKIYNLEKRLDELSPEHMDDALKENISLKVHITMLTQELQKYKKMLLDLNNAMDILQQQIDTTTACDLQHGMSAEEKADYDAMVAKCHRQDQENQRLHRMLNELSSENARLRGGSSSGYASLSGKLGRSSSYNNINNVSDTEMDTHHRRRRFTLATESSSSSSSSSRRNISTATTSLKDVSPHQPERYAMLNKELRQSLNQVQERNSELVSQLVSKNRELDKMYQDLDDMTKSLSETKQQLRDRTTECQALKYDLAKMEERHEERSSSALLDTISKLRREKDELNLIVEELRQELEGNNHQNEMDGIDRRLKQDIMIIENQMTEHRVQLENERLCKNDIDELEEQLTRMEQDVKQKEARIKELEDELVCVTERLNEAREHYEDDLRDLEQQVIEIEQEIRKRDVQIASLEGHLEAQADATQRERNIHAEEIKDLEDKIHNLGDMLREKDTMLSNMHIQYQQQMVTEEDYEHDLAAVKKHMGTKLVQVEEDWEKKFTDLENKLTMAENKLKNERRLAKERISQVLHAKRTLQQKLQAASRKNELLNELLDQYQTNIEHGSRTQAYQVVNQLNKELQQELEDRDRDLEREATRLQHIQEAHARLTEEKDQLEDLLARRNSIITHLFERLESTQERKAVMESVLLRQATEEMDTSIYMRSDSGLSSG</sequence>
<evidence type="ECO:0000256" key="1">
    <source>
        <dbReference type="ARBA" id="ARBA00004496"/>
    </source>
</evidence>
<dbReference type="GO" id="GO:0007059">
    <property type="term" value="P:chromosome segregation"/>
    <property type="evidence" value="ECO:0007669"/>
    <property type="project" value="TreeGrafter"/>
</dbReference>
<dbReference type="AlphaFoldDB" id="A0A077X3V2"/>
<proteinExistence type="predicted"/>